<dbReference type="RefSeq" id="WP_240170773.1">
    <property type="nucleotide sequence ID" value="NZ_CP092365.1"/>
</dbReference>
<evidence type="ECO:0000313" key="1">
    <source>
        <dbReference type="EMBL" id="ULN52501.1"/>
    </source>
</evidence>
<accession>A0ABY3U404</accession>
<dbReference type="EMBL" id="CP092365">
    <property type="protein sequence ID" value="ULN52501.1"/>
    <property type="molecule type" value="Genomic_DNA"/>
</dbReference>
<gene>
    <name evidence="1" type="ORF">MIU77_16940</name>
</gene>
<protein>
    <recommendedName>
        <fullName evidence="3">DUF559 domain-containing protein</fullName>
    </recommendedName>
</protein>
<keyword evidence="2" id="KW-1185">Reference proteome</keyword>
<evidence type="ECO:0000313" key="2">
    <source>
        <dbReference type="Proteomes" id="UP001055200"/>
    </source>
</evidence>
<sequence>MGTVFIGREAVAAGELTANDLRRRYTTLFRGIYVPRGRPPSLRDRIRGAWLASGRRAVIGGVAASALHGARWVDPDTPIDVIGPHLRPQEGLVVHEGPLAACETTTVAAIPVTSVVRTAFDLGRWLACGPAVARLDALARAAPFDSAAVTRLAADHRGVRGLCRLRAALPLVDGGAASPKETWLRLLLINAGFPTPQTQIPVMRGYRAVAFLDMGWREYMVAAEYDGDGHRVDRVTYRHEHWRREYIDTQGWLTVRAINEDRPAHLIDRVYRLLSLRGWRPSARFRAYQRENRTQT</sequence>
<dbReference type="Proteomes" id="UP001055200">
    <property type="component" value="Chromosome"/>
</dbReference>
<reference evidence="1" key="1">
    <citation type="submission" date="2022-08" db="EMBL/GenBank/DDBJ databases">
        <title>Complete genome sequence of 14 non-tuberculosis mycobacteria type-strains.</title>
        <authorList>
            <person name="Igarashi Y."/>
            <person name="Osugi A."/>
            <person name="Mitarai S."/>
        </authorList>
    </citation>
    <scope>NUCLEOTIDE SEQUENCE</scope>
    <source>
        <strain evidence="1">DSM 45575</strain>
    </source>
</reference>
<organism evidence="1 2">
    <name type="scientific">Mycolicibacillus parakoreensis</name>
    <dbReference type="NCBI Taxonomy" id="1069221"/>
    <lineage>
        <taxon>Bacteria</taxon>
        <taxon>Bacillati</taxon>
        <taxon>Actinomycetota</taxon>
        <taxon>Actinomycetes</taxon>
        <taxon>Mycobacteriales</taxon>
        <taxon>Mycobacteriaceae</taxon>
        <taxon>Mycolicibacillus</taxon>
    </lineage>
</organism>
<evidence type="ECO:0008006" key="3">
    <source>
        <dbReference type="Google" id="ProtNLM"/>
    </source>
</evidence>
<proteinExistence type="predicted"/>
<name>A0ABY3U404_9MYCO</name>